<comment type="caution">
    <text evidence="8">The sequence shown here is derived from an EMBL/GenBank/DDBJ whole genome shotgun (WGS) entry which is preliminary data.</text>
</comment>
<keyword evidence="9" id="KW-1185">Reference proteome</keyword>
<evidence type="ECO:0000313" key="9">
    <source>
        <dbReference type="Proteomes" id="UP001224775"/>
    </source>
</evidence>
<evidence type="ECO:0000256" key="3">
    <source>
        <dbReference type="ARBA" id="ARBA00022691"/>
    </source>
</evidence>
<evidence type="ECO:0000256" key="2">
    <source>
        <dbReference type="ARBA" id="ARBA00022679"/>
    </source>
</evidence>
<dbReference type="GO" id="GO:0016432">
    <property type="term" value="F:tRNA-uridine aminocarboxypropyltransferase activity"/>
    <property type="evidence" value="ECO:0007669"/>
    <property type="project" value="UniProtKB-EC"/>
</dbReference>
<name>A0AAD9D501_9STRA</name>
<dbReference type="InterPro" id="IPR005636">
    <property type="entry name" value="DTW"/>
</dbReference>
<evidence type="ECO:0000259" key="7">
    <source>
        <dbReference type="SMART" id="SM01144"/>
    </source>
</evidence>
<gene>
    <name evidence="8" type="ORF">QTG54_015280</name>
</gene>
<keyword evidence="4" id="KW-0819">tRNA processing</keyword>
<dbReference type="PANTHER" id="PTHR21392:SF0">
    <property type="entry name" value="TRNA-URIDINE AMINOCARBOXYPROPYLTRANSFERASE 2"/>
    <property type="match status" value="1"/>
</dbReference>
<evidence type="ECO:0000313" key="8">
    <source>
        <dbReference type="EMBL" id="KAK1734022.1"/>
    </source>
</evidence>
<evidence type="ECO:0000256" key="1">
    <source>
        <dbReference type="ARBA" id="ARBA00012386"/>
    </source>
</evidence>
<sequence>MDDEPPKQTQSYWEAIVSNRSHAKSLQSDGTTSGHNLFEKMATLNINYRINEERHHRCPVCWYCTVRCVCDLMPKNIDRDDLPNVKILLLLHHKEYLNAGNSAKSLIALLPEENIELYVYGKEGDFDRCIDEMMIDQGRHTAILWPGENAVSVEEFISSCCLPATQSNIPKMTKSGGSDNGAVENNYQADKEQTILRIVALDGTYKNAKNMHKTIRRRLHEEDHMMPSCIALHPKSVSQFHRAKKNYGTAIQDNLKANERLDERALRVSTAEACALLLTELGAKECVQEKIIKALLVNNCNRVT</sequence>
<reference evidence="8" key="1">
    <citation type="submission" date="2023-06" db="EMBL/GenBank/DDBJ databases">
        <title>Survivors Of The Sea: Transcriptome response of Skeletonema marinoi to long-term dormancy.</title>
        <authorList>
            <person name="Pinder M.I.M."/>
            <person name="Kourtchenko O."/>
            <person name="Robertson E.K."/>
            <person name="Larsson T."/>
            <person name="Maumus F."/>
            <person name="Osuna-Cruz C.M."/>
            <person name="Vancaester E."/>
            <person name="Stenow R."/>
            <person name="Vandepoele K."/>
            <person name="Ploug H."/>
            <person name="Bruchert V."/>
            <person name="Godhe A."/>
            <person name="Topel M."/>
        </authorList>
    </citation>
    <scope>NUCLEOTIDE SEQUENCE</scope>
    <source>
        <strain evidence="8">R05AC</strain>
    </source>
</reference>
<dbReference type="EC" id="2.5.1.25" evidence="1"/>
<dbReference type="Pfam" id="PF03942">
    <property type="entry name" value="DTW"/>
    <property type="match status" value="1"/>
</dbReference>
<evidence type="ECO:0000256" key="4">
    <source>
        <dbReference type="ARBA" id="ARBA00022694"/>
    </source>
</evidence>
<keyword evidence="2" id="KW-0808">Transferase</keyword>
<proteinExistence type="inferred from homology"/>
<dbReference type="EMBL" id="JATAAI010000042">
    <property type="protein sequence ID" value="KAK1734022.1"/>
    <property type="molecule type" value="Genomic_DNA"/>
</dbReference>
<feature type="domain" description="DTW" evidence="7">
    <location>
        <begin position="54"/>
        <end position="296"/>
    </location>
</feature>
<dbReference type="SMART" id="SM01144">
    <property type="entry name" value="DTW"/>
    <property type="match status" value="1"/>
</dbReference>
<dbReference type="PANTHER" id="PTHR21392">
    <property type="entry name" value="TRNA-URIDINE AMINOCARBOXYPROPYLTRANSFERASE 2"/>
    <property type="match status" value="1"/>
</dbReference>
<evidence type="ECO:0000256" key="5">
    <source>
        <dbReference type="ARBA" id="ARBA00034489"/>
    </source>
</evidence>
<dbReference type="Proteomes" id="UP001224775">
    <property type="component" value="Unassembled WGS sequence"/>
</dbReference>
<protein>
    <recommendedName>
        <fullName evidence="1">tRNA-uridine aminocarboxypropyltransferase</fullName>
        <ecNumber evidence="1">2.5.1.25</ecNumber>
    </recommendedName>
</protein>
<organism evidence="8 9">
    <name type="scientific">Skeletonema marinoi</name>
    <dbReference type="NCBI Taxonomy" id="267567"/>
    <lineage>
        <taxon>Eukaryota</taxon>
        <taxon>Sar</taxon>
        <taxon>Stramenopiles</taxon>
        <taxon>Ochrophyta</taxon>
        <taxon>Bacillariophyta</taxon>
        <taxon>Coscinodiscophyceae</taxon>
        <taxon>Thalassiosirophycidae</taxon>
        <taxon>Thalassiosirales</taxon>
        <taxon>Skeletonemataceae</taxon>
        <taxon>Skeletonema</taxon>
        <taxon>Skeletonema marinoi-dohrnii complex</taxon>
    </lineage>
</organism>
<dbReference type="InterPro" id="IPR039262">
    <property type="entry name" value="DTWD2/TAPT"/>
</dbReference>
<accession>A0AAD9D501</accession>
<comment type="catalytic activity">
    <reaction evidence="6">
        <text>a uridine in tRNA + S-adenosyl-L-methionine = a 3-[(3S)-3-amino-3-carboxypropyl]uridine in tRNA + S-methyl-5'-thioadenosine + H(+)</text>
        <dbReference type="Rhea" id="RHEA:62432"/>
        <dbReference type="Rhea" id="RHEA-COMP:13339"/>
        <dbReference type="Rhea" id="RHEA-COMP:16092"/>
        <dbReference type="ChEBI" id="CHEBI:15378"/>
        <dbReference type="ChEBI" id="CHEBI:17509"/>
        <dbReference type="ChEBI" id="CHEBI:59789"/>
        <dbReference type="ChEBI" id="CHEBI:65315"/>
        <dbReference type="ChEBI" id="CHEBI:82930"/>
        <dbReference type="EC" id="2.5.1.25"/>
    </reaction>
</comment>
<dbReference type="AlphaFoldDB" id="A0AAD9D501"/>
<dbReference type="GO" id="GO:0008033">
    <property type="term" value="P:tRNA processing"/>
    <property type="evidence" value="ECO:0007669"/>
    <property type="project" value="UniProtKB-KW"/>
</dbReference>
<evidence type="ECO:0000256" key="6">
    <source>
        <dbReference type="ARBA" id="ARBA00048718"/>
    </source>
</evidence>
<keyword evidence="3" id="KW-0949">S-adenosyl-L-methionine</keyword>
<comment type="similarity">
    <text evidence="5">Belongs to the TDD superfamily. DTWD2 family.</text>
</comment>